<comment type="caution">
    <text evidence="1">The sequence shown here is derived from an EMBL/GenBank/DDBJ whole genome shotgun (WGS) entry which is preliminary data.</text>
</comment>
<keyword evidence="2" id="KW-1185">Reference proteome</keyword>
<evidence type="ECO:0000313" key="1">
    <source>
        <dbReference type="EMBL" id="KAG6461362.1"/>
    </source>
</evidence>
<name>A0A922CWY9_MANSE</name>
<sequence>MDGASADSDHSMTWEDFFGPVRSVQYVSNNAGLLIKWRYKSYRHLIRRFLSGMWINLIEMFLCGGSSLYL</sequence>
<organism evidence="1 2">
    <name type="scientific">Manduca sexta</name>
    <name type="common">Tobacco hawkmoth</name>
    <name type="synonym">Tobacco hornworm</name>
    <dbReference type="NCBI Taxonomy" id="7130"/>
    <lineage>
        <taxon>Eukaryota</taxon>
        <taxon>Metazoa</taxon>
        <taxon>Ecdysozoa</taxon>
        <taxon>Arthropoda</taxon>
        <taxon>Hexapoda</taxon>
        <taxon>Insecta</taxon>
        <taxon>Pterygota</taxon>
        <taxon>Neoptera</taxon>
        <taxon>Endopterygota</taxon>
        <taxon>Lepidoptera</taxon>
        <taxon>Glossata</taxon>
        <taxon>Ditrysia</taxon>
        <taxon>Bombycoidea</taxon>
        <taxon>Sphingidae</taxon>
        <taxon>Sphinginae</taxon>
        <taxon>Sphingini</taxon>
        <taxon>Manduca</taxon>
    </lineage>
</organism>
<reference evidence="1" key="2">
    <citation type="submission" date="2020-12" db="EMBL/GenBank/DDBJ databases">
        <authorList>
            <person name="Kanost M."/>
        </authorList>
    </citation>
    <scope>NUCLEOTIDE SEQUENCE</scope>
</reference>
<dbReference type="EMBL" id="JH668737">
    <property type="protein sequence ID" value="KAG6461362.1"/>
    <property type="molecule type" value="Genomic_DNA"/>
</dbReference>
<proteinExistence type="predicted"/>
<accession>A0A922CWY9</accession>
<reference evidence="1" key="1">
    <citation type="journal article" date="2016" name="Insect Biochem. Mol. Biol.">
        <title>Multifaceted biological insights from a draft genome sequence of the tobacco hornworm moth, Manduca sexta.</title>
        <authorList>
            <person name="Kanost M.R."/>
            <person name="Arrese E.L."/>
            <person name="Cao X."/>
            <person name="Chen Y.R."/>
            <person name="Chellapilla S."/>
            <person name="Goldsmith M.R."/>
            <person name="Grosse-Wilde E."/>
            <person name="Heckel D.G."/>
            <person name="Herndon N."/>
            <person name="Jiang H."/>
            <person name="Papanicolaou A."/>
            <person name="Qu J."/>
            <person name="Soulages J.L."/>
            <person name="Vogel H."/>
            <person name="Walters J."/>
            <person name="Waterhouse R.M."/>
            <person name="Ahn S.J."/>
            <person name="Almeida F.C."/>
            <person name="An C."/>
            <person name="Aqrawi P."/>
            <person name="Bretschneider A."/>
            <person name="Bryant W.B."/>
            <person name="Bucks S."/>
            <person name="Chao H."/>
            <person name="Chevignon G."/>
            <person name="Christen J.M."/>
            <person name="Clarke D.F."/>
            <person name="Dittmer N.T."/>
            <person name="Ferguson L.C.F."/>
            <person name="Garavelou S."/>
            <person name="Gordon K.H.J."/>
            <person name="Gunaratna R.T."/>
            <person name="Han Y."/>
            <person name="Hauser F."/>
            <person name="He Y."/>
            <person name="Heidel-Fischer H."/>
            <person name="Hirsh A."/>
            <person name="Hu Y."/>
            <person name="Jiang H."/>
            <person name="Kalra D."/>
            <person name="Klinner C."/>
            <person name="Konig C."/>
            <person name="Kovar C."/>
            <person name="Kroll A.R."/>
            <person name="Kuwar S.S."/>
            <person name="Lee S.L."/>
            <person name="Lehman R."/>
            <person name="Li K."/>
            <person name="Li Z."/>
            <person name="Liang H."/>
            <person name="Lovelace S."/>
            <person name="Lu Z."/>
            <person name="Mansfield J.H."/>
            <person name="McCulloch K.J."/>
            <person name="Mathew T."/>
            <person name="Morton B."/>
            <person name="Muzny D.M."/>
            <person name="Neunemann D."/>
            <person name="Ongeri F."/>
            <person name="Pauchet Y."/>
            <person name="Pu L.L."/>
            <person name="Pyrousis I."/>
            <person name="Rao X.J."/>
            <person name="Redding A."/>
            <person name="Roesel C."/>
            <person name="Sanchez-Gracia A."/>
            <person name="Schaack S."/>
            <person name="Shukla A."/>
            <person name="Tetreau G."/>
            <person name="Wang Y."/>
            <person name="Xiong G.H."/>
            <person name="Traut W."/>
            <person name="Walsh T.K."/>
            <person name="Worley K.C."/>
            <person name="Wu D."/>
            <person name="Wu W."/>
            <person name="Wu Y.Q."/>
            <person name="Zhang X."/>
            <person name="Zou Z."/>
            <person name="Zucker H."/>
            <person name="Briscoe A.D."/>
            <person name="Burmester T."/>
            <person name="Clem R.J."/>
            <person name="Feyereisen R."/>
            <person name="Grimmelikhuijzen C.J.P."/>
            <person name="Hamodrakas S.J."/>
            <person name="Hansson B.S."/>
            <person name="Huguet E."/>
            <person name="Jermiin L.S."/>
            <person name="Lan Q."/>
            <person name="Lehman H.K."/>
            <person name="Lorenzen M."/>
            <person name="Merzendorfer H."/>
            <person name="Michalopoulos I."/>
            <person name="Morton D.B."/>
            <person name="Muthukrishnan S."/>
            <person name="Oakeshott J.G."/>
            <person name="Palmer W."/>
            <person name="Park Y."/>
            <person name="Passarelli A.L."/>
            <person name="Rozas J."/>
            <person name="Schwartz L.M."/>
            <person name="Smith W."/>
            <person name="Southgate A."/>
            <person name="Vilcinskas A."/>
            <person name="Vogt R."/>
            <person name="Wang P."/>
            <person name="Werren J."/>
            <person name="Yu X.Q."/>
            <person name="Zhou J.J."/>
            <person name="Brown S.J."/>
            <person name="Scherer S.E."/>
            <person name="Richards S."/>
            <person name="Blissard G.W."/>
        </authorList>
    </citation>
    <scope>NUCLEOTIDE SEQUENCE</scope>
</reference>
<dbReference type="Proteomes" id="UP000791440">
    <property type="component" value="Unassembled WGS sequence"/>
</dbReference>
<dbReference type="AlphaFoldDB" id="A0A922CWY9"/>
<protein>
    <submittedName>
        <fullName evidence="1">Uncharacterized protein</fullName>
    </submittedName>
</protein>
<gene>
    <name evidence="1" type="ORF">O3G_MSEX012567</name>
</gene>
<evidence type="ECO:0000313" key="2">
    <source>
        <dbReference type="Proteomes" id="UP000791440"/>
    </source>
</evidence>